<feature type="transmembrane region" description="Helical" evidence="1">
    <location>
        <begin position="17"/>
        <end position="39"/>
    </location>
</feature>
<comment type="caution">
    <text evidence="2">The sequence shown here is derived from an EMBL/GenBank/DDBJ whole genome shotgun (WGS) entry which is preliminary data.</text>
</comment>
<feature type="transmembrane region" description="Helical" evidence="1">
    <location>
        <begin position="55"/>
        <end position="81"/>
    </location>
</feature>
<keyword evidence="1" id="KW-1133">Transmembrane helix</keyword>
<evidence type="ECO:0000313" key="2">
    <source>
        <dbReference type="EMBL" id="SDY53955.1"/>
    </source>
</evidence>
<keyword evidence="1" id="KW-0812">Transmembrane</keyword>
<evidence type="ECO:0000313" key="3">
    <source>
        <dbReference type="Proteomes" id="UP000199663"/>
    </source>
</evidence>
<protein>
    <submittedName>
        <fullName evidence="2">Uncharacterized protein</fullName>
    </submittedName>
</protein>
<reference evidence="2 3" key="1">
    <citation type="submission" date="2016-10" db="EMBL/GenBank/DDBJ databases">
        <authorList>
            <person name="Varghese N."/>
            <person name="Submissions S."/>
        </authorList>
    </citation>
    <scope>NUCLEOTIDE SEQUENCE [LARGE SCALE GENOMIC DNA]</scope>
    <source>
        <strain evidence="2 3">DSM 17997</strain>
    </source>
</reference>
<proteinExistence type="predicted"/>
<accession>A0A1H3KQL7</accession>
<keyword evidence="1" id="KW-0472">Membrane</keyword>
<name>A0A1H3KQL7_9BACT</name>
<sequence>MDFNQEFKHPPINTGDWFLTILISNIPLIGLIMLVVWAVDKENNPNKSNWAKAKLIWYLVGFGFAMMVLFFVGFGTFLGFFNNFGANEF</sequence>
<evidence type="ECO:0000256" key="1">
    <source>
        <dbReference type="SAM" id="Phobius"/>
    </source>
</evidence>
<dbReference type="RefSeq" id="WP_019596296.1">
    <property type="nucleotide sequence ID" value="NZ_FNQC01000001.1"/>
</dbReference>
<keyword evidence="3" id="KW-1185">Reference proteome</keyword>
<dbReference type="Proteomes" id="UP000199663">
    <property type="component" value="Unassembled WGS sequence"/>
</dbReference>
<dbReference type="EMBL" id="FNQC01000001">
    <property type="protein sequence ID" value="SDY53955.1"/>
    <property type="molecule type" value="Genomic_DNA"/>
</dbReference>
<gene>
    <name evidence="2" type="ORF">SAMN05444412_101469</name>
</gene>
<organism evidence="2 3">
    <name type="scientific">Rhodonellum ikkaensis</name>
    <dbReference type="NCBI Taxonomy" id="336829"/>
    <lineage>
        <taxon>Bacteria</taxon>
        <taxon>Pseudomonadati</taxon>
        <taxon>Bacteroidota</taxon>
        <taxon>Cytophagia</taxon>
        <taxon>Cytophagales</taxon>
        <taxon>Cytophagaceae</taxon>
        <taxon>Rhodonellum</taxon>
    </lineage>
</organism>